<keyword evidence="1" id="KW-0812">Transmembrane</keyword>
<sequence length="135" mass="15880">MLALKLNNFIKRTFIILVCLGVISIIPILFVNVNFSYTKNDFIKYNMFTFDEIKVMPLISSDYVIYYDSPDGTKPMINEVVFFNVNPNRKIEIINYIENTGFLRKEDNDWHKGNILIKIKQNDTERTIMVSVEKN</sequence>
<proteinExistence type="predicted"/>
<evidence type="ECO:0000256" key="1">
    <source>
        <dbReference type="SAM" id="Phobius"/>
    </source>
</evidence>
<dbReference type="Proteomes" id="UP000018957">
    <property type="component" value="Unassembled WGS sequence"/>
</dbReference>
<dbReference type="AlphaFoldDB" id="W3VBV6"/>
<dbReference type="RefSeq" id="WP_198539140.1">
    <property type="nucleotide sequence ID" value="NZ_AYSJ01000002.1"/>
</dbReference>
<name>W3VBV6_9GAMM</name>
<organism evidence="2 3">
    <name type="scientific">Photorhabdus khanii NC19</name>
    <dbReference type="NCBI Taxonomy" id="1004151"/>
    <lineage>
        <taxon>Bacteria</taxon>
        <taxon>Pseudomonadati</taxon>
        <taxon>Pseudomonadota</taxon>
        <taxon>Gammaproteobacteria</taxon>
        <taxon>Enterobacterales</taxon>
        <taxon>Morganellaceae</taxon>
        <taxon>Photorhabdus</taxon>
    </lineage>
</organism>
<dbReference type="PATRIC" id="fig|1004151.3.peg.541"/>
<evidence type="ECO:0000313" key="3">
    <source>
        <dbReference type="Proteomes" id="UP000018957"/>
    </source>
</evidence>
<dbReference type="EMBL" id="AYSJ01000002">
    <property type="protein sequence ID" value="ETS33322.1"/>
    <property type="molecule type" value="Genomic_DNA"/>
</dbReference>
<evidence type="ECO:0000313" key="2">
    <source>
        <dbReference type="EMBL" id="ETS33322.1"/>
    </source>
</evidence>
<keyword evidence="1" id="KW-1133">Transmembrane helix</keyword>
<comment type="caution">
    <text evidence="2">The sequence shown here is derived from an EMBL/GenBank/DDBJ whole genome shotgun (WGS) entry which is preliminary data.</text>
</comment>
<accession>W3VBV6</accession>
<keyword evidence="3" id="KW-1185">Reference proteome</keyword>
<keyword evidence="1" id="KW-0472">Membrane</keyword>
<feature type="transmembrane region" description="Helical" evidence="1">
    <location>
        <begin position="14"/>
        <end position="37"/>
    </location>
</feature>
<reference evidence="2 3" key="1">
    <citation type="submission" date="2013-11" db="EMBL/GenBank/DDBJ databases">
        <title>Elucidation of the Photorhabdus temperata genome and generation of transposon mutant library to identify motility mutants.</title>
        <authorList>
            <person name="Hurst S.G.IV."/>
            <person name="Micheals B."/>
            <person name="Abebe-Akele F."/>
            <person name="Rowedder H."/>
            <person name="Bullock H."/>
            <person name="Jackobeck R."/>
            <person name="Janicki E."/>
            <person name="Tisa L.S."/>
        </authorList>
    </citation>
    <scope>NUCLEOTIDE SEQUENCE [LARGE SCALE GENOMIC DNA]</scope>
    <source>
        <strain evidence="2 3">NC19</strain>
    </source>
</reference>
<protein>
    <submittedName>
        <fullName evidence="2">Uncharacterized protein</fullName>
    </submittedName>
</protein>
<gene>
    <name evidence="2" type="ORF">PTE_00481</name>
</gene>